<accession>A0AAN7KW66</accession>
<comment type="caution">
    <text evidence="1">The sequence shown here is derived from an EMBL/GenBank/DDBJ whole genome shotgun (WGS) entry which is preliminary data.</text>
</comment>
<proteinExistence type="predicted"/>
<protein>
    <submittedName>
        <fullName evidence="1">Uncharacterized protein</fullName>
    </submittedName>
</protein>
<sequence length="62" mass="6835">MADQLTDDQISEAFSAYPTRTAMVIESSHNSRSISLLLRCCSIRGSAVRLPPAMSYVRGLLF</sequence>
<dbReference type="AlphaFoldDB" id="A0AAN7KW66"/>
<dbReference type="Proteomes" id="UP001345219">
    <property type="component" value="Chromosome 14"/>
</dbReference>
<name>A0AAN7KW66_9MYRT</name>
<evidence type="ECO:0000313" key="2">
    <source>
        <dbReference type="Proteomes" id="UP001345219"/>
    </source>
</evidence>
<keyword evidence="2" id="KW-1185">Reference proteome</keyword>
<gene>
    <name evidence="1" type="ORF">SAY87_017665</name>
</gene>
<organism evidence="1 2">
    <name type="scientific">Trapa incisa</name>
    <dbReference type="NCBI Taxonomy" id="236973"/>
    <lineage>
        <taxon>Eukaryota</taxon>
        <taxon>Viridiplantae</taxon>
        <taxon>Streptophyta</taxon>
        <taxon>Embryophyta</taxon>
        <taxon>Tracheophyta</taxon>
        <taxon>Spermatophyta</taxon>
        <taxon>Magnoliopsida</taxon>
        <taxon>eudicotyledons</taxon>
        <taxon>Gunneridae</taxon>
        <taxon>Pentapetalae</taxon>
        <taxon>rosids</taxon>
        <taxon>malvids</taxon>
        <taxon>Myrtales</taxon>
        <taxon>Lythraceae</taxon>
        <taxon>Trapa</taxon>
    </lineage>
</organism>
<evidence type="ECO:0000313" key="1">
    <source>
        <dbReference type="EMBL" id="KAK4777478.1"/>
    </source>
</evidence>
<dbReference type="EMBL" id="JAXIOK010000002">
    <property type="protein sequence ID" value="KAK4777478.1"/>
    <property type="molecule type" value="Genomic_DNA"/>
</dbReference>
<reference evidence="1 2" key="1">
    <citation type="journal article" date="2023" name="Hortic Res">
        <title>Pangenome of water caltrop reveals structural variations and asymmetric subgenome divergence after allopolyploidization.</title>
        <authorList>
            <person name="Zhang X."/>
            <person name="Chen Y."/>
            <person name="Wang L."/>
            <person name="Yuan Y."/>
            <person name="Fang M."/>
            <person name="Shi L."/>
            <person name="Lu R."/>
            <person name="Comes H.P."/>
            <person name="Ma Y."/>
            <person name="Chen Y."/>
            <person name="Huang G."/>
            <person name="Zhou Y."/>
            <person name="Zheng Z."/>
            <person name="Qiu Y."/>
        </authorList>
    </citation>
    <scope>NUCLEOTIDE SEQUENCE [LARGE SCALE GENOMIC DNA]</scope>
    <source>
        <tissue evidence="1">Roots</tissue>
    </source>
</reference>